<keyword evidence="2" id="KW-0732">Signal</keyword>
<evidence type="ECO:0000256" key="2">
    <source>
        <dbReference type="SAM" id="SignalP"/>
    </source>
</evidence>
<evidence type="ECO:0000313" key="4">
    <source>
        <dbReference type="Proteomes" id="UP000325313"/>
    </source>
</evidence>
<evidence type="ECO:0000313" key="3">
    <source>
        <dbReference type="EMBL" id="KAA1133526.1"/>
    </source>
</evidence>
<feature type="signal peptide" evidence="2">
    <location>
        <begin position="1"/>
        <end position="24"/>
    </location>
</feature>
<sequence>MLIHLFKFHLIFQVAWHPYHKVFAHPPLGEGSKFIREHAVNSFHEEGQLTIPDLYEYFNDEYNHKSPSENGLMSSLQEPFKISNTQPSLCENELKGTTEVGSSRSEKRQKTSPEGTPDRLRWRSNCTPENLATLESMKTFQNPELPENFGDFGSDLRAASSKSGSLLESGHNRKMESEIQALEKFLSFESGEHDKSIWEFLFDSVTSPLGNGQNSVEDQHIGEMDINDMFQLESIDEKSEIDNVHIGKNLDKGLLQTEHKNSMDQTKEVGPMAKFEYSSWSLDVPPEDSMNDDFLASVTAEFKGYIDEHFWKHRHGRFSIRQENRIHQFPVMKYQKKPLEDSSICILDMKNHTVQKKKYLKIEIENMIKCLIFINTAVLRYLHETNPTEEELSSHKEFISWFFRESFTSNDHLPILGTIPSYLALKKGEEFSEVQKITLNQLSSGAGKKNCFENSISIGGLWYKMFKPEIWDKLENNHPGTSPLVALKSIVGKAMNSRMQVYQGSFNNDADFDLIGDLKVPKLYRFPNSMKPQNYKKYPKKLEIDLISQSCIFKKIKFFETLRIPIDGISVVMIPEINNEAKKSYRVSLINEKGEKIDPTKLKNVLESLFFHLNLCQKYILSEGLIVIDHAENLIKDFSEFFFKLLLNKEEGRIPIFGEILKEDGKFEISHFSDLQVFLIKHYFTLENPQPHVIRVSLALIYYWYNTHHPNIFSQIRGHYWDLLMKHLGGSLMKHQKLDVYSLTHFDHDSNFLGHVRTYTPAYKKICH</sequence>
<dbReference type="AlphaFoldDB" id="A0A5B0S5Q2"/>
<dbReference type="EMBL" id="VDEP01000071">
    <property type="protein sequence ID" value="KAA1133526.1"/>
    <property type="molecule type" value="Genomic_DNA"/>
</dbReference>
<feature type="compositionally biased region" description="Basic and acidic residues" evidence="1">
    <location>
        <begin position="104"/>
        <end position="121"/>
    </location>
</feature>
<name>A0A5B0S5Q2_PUCGR</name>
<organism evidence="3 4">
    <name type="scientific">Puccinia graminis f. sp. tritici</name>
    <dbReference type="NCBI Taxonomy" id="56615"/>
    <lineage>
        <taxon>Eukaryota</taxon>
        <taxon>Fungi</taxon>
        <taxon>Dikarya</taxon>
        <taxon>Basidiomycota</taxon>
        <taxon>Pucciniomycotina</taxon>
        <taxon>Pucciniomycetes</taxon>
        <taxon>Pucciniales</taxon>
        <taxon>Pucciniaceae</taxon>
        <taxon>Puccinia</taxon>
    </lineage>
</organism>
<feature type="region of interest" description="Disordered" evidence="1">
    <location>
        <begin position="97"/>
        <end position="121"/>
    </location>
</feature>
<evidence type="ECO:0000256" key="1">
    <source>
        <dbReference type="SAM" id="MobiDB-lite"/>
    </source>
</evidence>
<protein>
    <submittedName>
        <fullName evidence="3">Uncharacterized protein</fullName>
    </submittedName>
</protein>
<reference evidence="3 4" key="1">
    <citation type="submission" date="2019-05" db="EMBL/GenBank/DDBJ databases">
        <title>Emergence of the Ug99 lineage of the wheat stem rust pathogen through somatic hybridization.</title>
        <authorList>
            <person name="Li F."/>
            <person name="Upadhyaya N.M."/>
            <person name="Sperschneider J."/>
            <person name="Matny O."/>
            <person name="Nguyen-Phuc H."/>
            <person name="Mago R."/>
            <person name="Raley C."/>
            <person name="Miller M.E."/>
            <person name="Silverstein K.A.T."/>
            <person name="Henningsen E."/>
            <person name="Hirsch C.D."/>
            <person name="Visser B."/>
            <person name="Pretorius Z.A."/>
            <person name="Steffenson B.J."/>
            <person name="Schwessinger B."/>
            <person name="Dodds P.N."/>
            <person name="Figueroa M."/>
        </authorList>
    </citation>
    <scope>NUCLEOTIDE SEQUENCE [LARGE SCALE GENOMIC DNA]</scope>
    <source>
        <strain evidence="3 4">Ug99</strain>
    </source>
</reference>
<feature type="chain" id="PRO_5022981851" evidence="2">
    <location>
        <begin position="25"/>
        <end position="768"/>
    </location>
</feature>
<accession>A0A5B0S5Q2</accession>
<proteinExistence type="predicted"/>
<dbReference type="Proteomes" id="UP000325313">
    <property type="component" value="Unassembled WGS sequence"/>
</dbReference>
<gene>
    <name evidence="3" type="ORF">PGTUg99_021771</name>
</gene>
<comment type="caution">
    <text evidence="3">The sequence shown here is derived from an EMBL/GenBank/DDBJ whole genome shotgun (WGS) entry which is preliminary data.</text>
</comment>